<dbReference type="Proteomes" id="UP001237780">
    <property type="component" value="Unassembled WGS sequence"/>
</dbReference>
<evidence type="ECO:0000256" key="3">
    <source>
        <dbReference type="ARBA" id="ARBA00022448"/>
    </source>
</evidence>
<reference evidence="11 12" key="1">
    <citation type="submission" date="2023-07" db="EMBL/GenBank/DDBJ databases">
        <title>Comparative genomics of wheat-associated soil bacteria to identify genetic determinants of phenazine resistance.</title>
        <authorList>
            <person name="Mouncey N."/>
        </authorList>
    </citation>
    <scope>NUCLEOTIDE SEQUENCE [LARGE SCALE GENOMIC DNA]</scope>
    <source>
        <strain evidence="11 12">W4I11</strain>
    </source>
</reference>
<keyword evidence="6" id="KW-0029">Amino-acid transport</keyword>
<dbReference type="InterPro" id="IPR043429">
    <property type="entry name" value="ArtM/GltK/GlnP/TcyL/YhdX-like"/>
</dbReference>
<evidence type="ECO:0000256" key="5">
    <source>
        <dbReference type="ARBA" id="ARBA00022692"/>
    </source>
</evidence>
<accession>A0ABU0SD87</accession>
<dbReference type="InterPro" id="IPR000515">
    <property type="entry name" value="MetI-like"/>
</dbReference>
<dbReference type="SUPFAM" id="SSF161098">
    <property type="entry name" value="MetI-like"/>
    <property type="match status" value="2"/>
</dbReference>
<sequence length="397" mass="42740">MASQDISPGTDSGKVSLLNDPKFRGYLFQALALLIIVVLGYWIVNNTIANLQRARLATGFGFLDGRAGFDISSSPYVSYSSDSTFAKALLVGILNTLTVAIAGIITATIIGFIIGIGRLSHNWLIRKICTVYVELFRNVPPLLVIFFWYSGVLAVLPQARQSIALPFGTYLNNRGFYVPSLIMGEGAWLAGVAFLIAVVATLLVRRWAHKRQMATGQPFPVGLTAIALIVGLPLLALAVKGFPMTLDYPILGAFNLKGGSQVGPEFISLYLALSFYTAAFIAEIVRAGIRGVGKGQSEAAHALGLRAGTTTRLVVVPQAMRIITPPLASQYLNLTKNSSLAIAAGYPDLFAVGGTILNQTGRSLEVVVIFMIVYLSLSILTSLFMNWYNAKMALVER</sequence>
<keyword evidence="3 9" id="KW-0813">Transport</keyword>
<feature type="transmembrane region" description="Helical" evidence="9">
    <location>
        <begin position="266"/>
        <end position="285"/>
    </location>
</feature>
<evidence type="ECO:0000256" key="8">
    <source>
        <dbReference type="ARBA" id="ARBA00023136"/>
    </source>
</evidence>
<keyword evidence="4" id="KW-1003">Cell membrane</keyword>
<dbReference type="Pfam" id="PF00528">
    <property type="entry name" value="BPD_transp_1"/>
    <property type="match status" value="1"/>
</dbReference>
<evidence type="ECO:0000256" key="4">
    <source>
        <dbReference type="ARBA" id="ARBA00022475"/>
    </source>
</evidence>
<comment type="subcellular location">
    <subcellularLocation>
        <location evidence="1">Cell inner membrane</location>
        <topology evidence="1">Multi-pass membrane protein</topology>
    </subcellularLocation>
    <subcellularLocation>
        <location evidence="9">Cell membrane</location>
        <topology evidence="9">Multi-pass membrane protein</topology>
    </subcellularLocation>
</comment>
<dbReference type="RefSeq" id="WP_307284121.1">
    <property type="nucleotide sequence ID" value="NZ_JAUSZT010000003.1"/>
</dbReference>
<dbReference type="CDD" id="cd06261">
    <property type="entry name" value="TM_PBP2"/>
    <property type="match status" value="1"/>
</dbReference>
<dbReference type="EMBL" id="JAUSZT010000003">
    <property type="protein sequence ID" value="MDQ0998733.1"/>
    <property type="molecule type" value="Genomic_DNA"/>
</dbReference>
<evidence type="ECO:0000256" key="1">
    <source>
        <dbReference type="ARBA" id="ARBA00004429"/>
    </source>
</evidence>
<feature type="transmembrane region" description="Helical" evidence="9">
    <location>
        <begin position="135"/>
        <end position="156"/>
    </location>
</feature>
<dbReference type="PANTHER" id="PTHR30614:SF37">
    <property type="entry name" value="AMINO-ACID ABC TRANSPORTER PERMEASE PROTEIN YHDX-RELATED"/>
    <property type="match status" value="1"/>
</dbReference>
<keyword evidence="12" id="KW-1185">Reference proteome</keyword>
<feature type="transmembrane region" description="Helical" evidence="9">
    <location>
        <begin position="176"/>
        <end position="204"/>
    </location>
</feature>
<dbReference type="PANTHER" id="PTHR30614">
    <property type="entry name" value="MEMBRANE COMPONENT OF AMINO ACID ABC TRANSPORTER"/>
    <property type="match status" value="1"/>
</dbReference>
<evidence type="ECO:0000256" key="2">
    <source>
        <dbReference type="ARBA" id="ARBA00010072"/>
    </source>
</evidence>
<evidence type="ECO:0000256" key="9">
    <source>
        <dbReference type="RuleBase" id="RU363032"/>
    </source>
</evidence>
<organism evidence="11 12">
    <name type="scientific">Phyllobacterium ifriqiyense</name>
    <dbReference type="NCBI Taxonomy" id="314238"/>
    <lineage>
        <taxon>Bacteria</taxon>
        <taxon>Pseudomonadati</taxon>
        <taxon>Pseudomonadota</taxon>
        <taxon>Alphaproteobacteria</taxon>
        <taxon>Hyphomicrobiales</taxon>
        <taxon>Phyllobacteriaceae</taxon>
        <taxon>Phyllobacterium</taxon>
    </lineage>
</organism>
<dbReference type="PROSITE" id="PS50928">
    <property type="entry name" value="ABC_TM1"/>
    <property type="match status" value="1"/>
</dbReference>
<feature type="transmembrane region" description="Helical" evidence="9">
    <location>
        <begin position="26"/>
        <end position="44"/>
    </location>
</feature>
<keyword evidence="5 9" id="KW-0812">Transmembrane</keyword>
<keyword evidence="7 9" id="KW-1133">Transmembrane helix</keyword>
<gene>
    <name evidence="11" type="ORF">QFZ34_003915</name>
</gene>
<name>A0ABU0SD87_9HYPH</name>
<dbReference type="NCBIfam" id="TIGR01726">
    <property type="entry name" value="HEQRo_perm_3TM"/>
    <property type="match status" value="1"/>
</dbReference>
<keyword evidence="8 9" id="KW-0472">Membrane</keyword>
<protein>
    <submittedName>
        <fullName evidence="11">General L-amino acid transport system permease protein</fullName>
    </submittedName>
</protein>
<comment type="caution">
    <text evidence="11">The sequence shown here is derived from an EMBL/GenBank/DDBJ whole genome shotgun (WGS) entry which is preliminary data.</text>
</comment>
<evidence type="ECO:0000313" key="12">
    <source>
        <dbReference type="Proteomes" id="UP001237780"/>
    </source>
</evidence>
<dbReference type="InterPro" id="IPR035906">
    <property type="entry name" value="MetI-like_sf"/>
</dbReference>
<evidence type="ECO:0000313" key="11">
    <source>
        <dbReference type="EMBL" id="MDQ0998733.1"/>
    </source>
</evidence>
<proteinExistence type="inferred from homology"/>
<evidence type="ECO:0000256" key="7">
    <source>
        <dbReference type="ARBA" id="ARBA00022989"/>
    </source>
</evidence>
<dbReference type="Gene3D" id="1.10.3720.10">
    <property type="entry name" value="MetI-like"/>
    <property type="match status" value="2"/>
</dbReference>
<dbReference type="InterPro" id="IPR010065">
    <property type="entry name" value="AA_ABC_transptr_permease_3TM"/>
</dbReference>
<comment type="similarity">
    <text evidence="2">Belongs to the binding-protein-dependent transport system permease family. HisMQ subfamily.</text>
</comment>
<feature type="domain" description="ABC transmembrane type-1" evidence="10">
    <location>
        <begin position="93"/>
        <end position="385"/>
    </location>
</feature>
<evidence type="ECO:0000256" key="6">
    <source>
        <dbReference type="ARBA" id="ARBA00022970"/>
    </source>
</evidence>
<feature type="transmembrane region" description="Helical" evidence="9">
    <location>
        <begin position="366"/>
        <end position="388"/>
    </location>
</feature>
<feature type="transmembrane region" description="Helical" evidence="9">
    <location>
        <begin position="88"/>
        <end position="114"/>
    </location>
</feature>
<feature type="transmembrane region" description="Helical" evidence="9">
    <location>
        <begin position="225"/>
        <end position="246"/>
    </location>
</feature>
<evidence type="ECO:0000259" key="10">
    <source>
        <dbReference type="PROSITE" id="PS50928"/>
    </source>
</evidence>